<dbReference type="Gene3D" id="3.90.700.10">
    <property type="entry name" value="Succinate dehydrogenase/fumarate reductase flavoprotein, catalytic domain"/>
    <property type="match status" value="1"/>
</dbReference>
<keyword evidence="6 18" id="KW-0813">Transport</keyword>
<dbReference type="InterPro" id="IPR011281">
    <property type="entry name" value="Succ_DH_flav_su_fwd"/>
</dbReference>
<dbReference type="EC" id="1.3.5.1" evidence="4 18"/>
<evidence type="ECO:0000256" key="6">
    <source>
        <dbReference type="ARBA" id="ARBA00022448"/>
    </source>
</evidence>
<evidence type="ECO:0000256" key="16">
    <source>
        <dbReference type="PIRSR" id="PIRSR611281-3"/>
    </source>
</evidence>
<feature type="binding site" evidence="16">
    <location>
        <position position="394"/>
    </location>
    <ligand>
        <name>FAD</name>
        <dbReference type="ChEBI" id="CHEBI:57692"/>
    </ligand>
</feature>
<feature type="binding site" evidence="16">
    <location>
        <position position="229"/>
    </location>
    <ligand>
        <name>FAD</name>
        <dbReference type="ChEBI" id="CHEBI:57692"/>
    </ligand>
</feature>
<dbReference type="Pfam" id="PF02910">
    <property type="entry name" value="Succ_DH_flav_C"/>
    <property type="match status" value="1"/>
</dbReference>
<dbReference type="EMBL" id="FMYU01000004">
    <property type="protein sequence ID" value="SDC31520.1"/>
    <property type="molecule type" value="Genomic_DNA"/>
</dbReference>
<organism evidence="21 22">
    <name type="scientific">Desulfurella multipotens</name>
    <dbReference type="NCBI Taxonomy" id="79269"/>
    <lineage>
        <taxon>Bacteria</taxon>
        <taxon>Pseudomonadati</taxon>
        <taxon>Campylobacterota</taxon>
        <taxon>Desulfurellia</taxon>
        <taxon>Desulfurellales</taxon>
        <taxon>Desulfurellaceae</taxon>
        <taxon>Desulfurella</taxon>
    </lineage>
</organism>
<accession>A0A1G6KKG8</accession>
<keyword evidence="18" id="KW-0816">Tricarboxylic acid cycle</keyword>
<dbReference type="InterPro" id="IPR015939">
    <property type="entry name" value="Fum_Rdtase/Succ_DH_flav-like_C"/>
</dbReference>
<protein>
    <recommendedName>
        <fullName evidence="5 13">Succinate dehydrogenase flavoprotein subunit</fullName>
        <ecNumber evidence="4 18">1.3.5.1</ecNumber>
    </recommendedName>
</protein>
<dbReference type="GO" id="GO:0006099">
    <property type="term" value="P:tricarboxylic acid cycle"/>
    <property type="evidence" value="ECO:0007669"/>
    <property type="project" value="UniProtKB-UniRule"/>
</dbReference>
<dbReference type="InterPro" id="IPR014006">
    <property type="entry name" value="Succ_Dhase_FrdA_Gneg"/>
</dbReference>
<feature type="modified residue" description="Tele-8alpha-FAD histidine" evidence="17">
    <location>
        <position position="48"/>
    </location>
</feature>
<dbReference type="NCBIfam" id="TIGR01816">
    <property type="entry name" value="sdhA_forward"/>
    <property type="match status" value="1"/>
</dbReference>
<feature type="binding site" evidence="15">
    <location>
        <position position="250"/>
    </location>
    <ligand>
        <name>substrate</name>
    </ligand>
</feature>
<dbReference type="RefSeq" id="WP_092128082.1">
    <property type="nucleotide sequence ID" value="NZ_FMYU01000004.1"/>
</dbReference>
<keyword evidence="22" id="KW-1185">Reference proteome</keyword>
<comment type="pathway">
    <text evidence="2 18">Carbohydrate metabolism; tricarboxylic acid cycle; fumarate from succinate (bacterial route): step 1/1.</text>
</comment>
<evidence type="ECO:0000256" key="11">
    <source>
        <dbReference type="ARBA" id="ARBA00023136"/>
    </source>
</evidence>
<evidence type="ECO:0000313" key="21">
    <source>
        <dbReference type="EMBL" id="SDC31520.1"/>
    </source>
</evidence>
<comment type="catalytic activity">
    <reaction evidence="12 18">
        <text>a quinone + succinate = fumarate + a quinol</text>
        <dbReference type="Rhea" id="RHEA:40523"/>
        <dbReference type="ChEBI" id="CHEBI:24646"/>
        <dbReference type="ChEBI" id="CHEBI:29806"/>
        <dbReference type="ChEBI" id="CHEBI:30031"/>
        <dbReference type="ChEBI" id="CHEBI:132124"/>
        <dbReference type="EC" id="1.3.5.1"/>
    </reaction>
</comment>
<dbReference type="Proteomes" id="UP000199411">
    <property type="component" value="Unassembled WGS sequence"/>
</dbReference>
<evidence type="ECO:0000313" key="22">
    <source>
        <dbReference type="Proteomes" id="UP000199411"/>
    </source>
</evidence>
<evidence type="ECO:0000256" key="3">
    <source>
        <dbReference type="ARBA" id="ARBA00008040"/>
    </source>
</evidence>
<evidence type="ECO:0000256" key="17">
    <source>
        <dbReference type="PIRSR" id="PIRSR611281-4"/>
    </source>
</evidence>
<dbReference type="PANTHER" id="PTHR11632">
    <property type="entry name" value="SUCCINATE DEHYDROGENASE 2 FLAVOPROTEIN SUBUNIT"/>
    <property type="match status" value="1"/>
</dbReference>
<evidence type="ECO:0000256" key="14">
    <source>
        <dbReference type="PIRSR" id="PIRSR000171-1"/>
    </source>
</evidence>
<evidence type="ECO:0000256" key="5">
    <source>
        <dbReference type="ARBA" id="ARBA00019965"/>
    </source>
</evidence>
<evidence type="ECO:0000256" key="4">
    <source>
        <dbReference type="ARBA" id="ARBA00012792"/>
    </source>
</evidence>
<feature type="binding site" evidence="15">
    <location>
        <position position="262"/>
    </location>
    <ligand>
        <name>substrate</name>
    </ligand>
</feature>
<dbReference type="SUPFAM" id="SSF56425">
    <property type="entry name" value="Succinate dehydrogenase/fumarate reductase flavoprotein, catalytic domain"/>
    <property type="match status" value="1"/>
</dbReference>
<dbReference type="InterPro" id="IPR036188">
    <property type="entry name" value="FAD/NAD-bd_sf"/>
</dbReference>
<dbReference type="GO" id="GO:0050660">
    <property type="term" value="F:flavin adenine dinucleotide binding"/>
    <property type="evidence" value="ECO:0007669"/>
    <property type="project" value="UniProtKB-UniRule"/>
</dbReference>
<gene>
    <name evidence="21" type="ORF">SAMN05660835_00621</name>
</gene>
<feature type="active site" description="Proton acceptor" evidence="14">
    <location>
        <position position="294"/>
    </location>
</feature>
<evidence type="ECO:0000256" key="12">
    <source>
        <dbReference type="ARBA" id="ARBA00049220"/>
    </source>
</evidence>
<comment type="similarity">
    <text evidence="3 18">Belongs to the FAD-dependent oxidoreductase 2 family. FRD/SDH subfamily.</text>
</comment>
<dbReference type="Gene3D" id="4.10.80.40">
    <property type="entry name" value="succinate dehydrogenase protein domain"/>
    <property type="match status" value="1"/>
</dbReference>
<evidence type="ECO:0000256" key="13">
    <source>
        <dbReference type="NCBIfam" id="TIGR01816"/>
    </source>
</evidence>
<keyword evidence="8 16" id="KW-0274">FAD</keyword>
<dbReference type="Gene3D" id="1.20.58.100">
    <property type="entry name" value="Fumarate reductase/succinate dehydrogenase flavoprotein-like, C-terminal domain"/>
    <property type="match status" value="1"/>
</dbReference>
<comment type="cofactor">
    <cofactor evidence="16">
        <name>FAD</name>
        <dbReference type="ChEBI" id="CHEBI:57692"/>
    </cofactor>
    <text evidence="16">Flavinylated by SdhE, about 5% flavinylation occurs in the absence of SdhE.</text>
</comment>
<dbReference type="InterPro" id="IPR003952">
    <property type="entry name" value="FRD_SDH_FAD_BS"/>
</dbReference>
<evidence type="ECO:0000256" key="1">
    <source>
        <dbReference type="ARBA" id="ARBA00004515"/>
    </source>
</evidence>
<evidence type="ECO:0000256" key="15">
    <source>
        <dbReference type="PIRSR" id="PIRSR611281-2"/>
    </source>
</evidence>
<dbReference type="GO" id="GO:0009061">
    <property type="term" value="P:anaerobic respiration"/>
    <property type="evidence" value="ECO:0007669"/>
    <property type="project" value="TreeGrafter"/>
</dbReference>
<dbReference type="GO" id="GO:0022900">
    <property type="term" value="P:electron transport chain"/>
    <property type="evidence" value="ECO:0007669"/>
    <property type="project" value="UniProtKB-UniRule"/>
</dbReference>
<dbReference type="SUPFAM" id="SSF51905">
    <property type="entry name" value="FAD/NAD(P)-binding domain"/>
    <property type="match status" value="1"/>
</dbReference>
<name>A0A1G6KKG8_9BACT</name>
<dbReference type="AlphaFoldDB" id="A0A1G6KKG8"/>
<dbReference type="OrthoDB" id="9806724at2"/>
<dbReference type="NCBIfam" id="TIGR01812">
    <property type="entry name" value="sdhA_frdA_Gneg"/>
    <property type="match status" value="1"/>
</dbReference>
<evidence type="ECO:0000256" key="9">
    <source>
        <dbReference type="ARBA" id="ARBA00022982"/>
    </source>
</evidence>
<feature type="domain" description="Fumarate reductase/succinate dehydrogenase flavoprotein-like C-terminal" evidence="20">
    <location>
        <begin position="474"/>
        <end position="603"/>
    </location>
</feature>
<keyword evidence="9 18" id="KW-0249">Electron transport</keyword>
<keyword evidence="10 18" id="KW-0560">Oxidoreductase</keyword>
<evidence type="ECO:0000256" key="2">
    <source>
        <dbReference type="ARBA" id="ARBA00004894"/>
    </source>
</evidence>
<feature type="domain" description="FAD-dependent oxidoreductase 2 FAD-binding" evidence="19">
    <location>
        <begin position="12"/>
        <end position="411"/>
    </location>
</feature>
<evidence type="ECO:0000259" key="19">
    <source>
        <dbReference type="Pfam" id="PF00890"/>
    </source>
</evidence>
<proteinExistence type="inferred from homology"/>
<feature type="binding site" evidence="16">
    <location>
        <begin position="410"/>
        <end position="411"/>
    </location>
    <ligand>
        <name>FAD</name>
        <dbReference type="ChEBI" id="CHEBI:57692"/>
    </ligand>
</feature>
<evidence type="ECO:0000259" key="20">
    <source>
        <dbReference type="Pfam" id="PF02910"/>
    </source>
</evidence>
<feature type="binding site" evidence="15">
    <location>
        <position position="361"/>
    </location>
    <ligand>
        <name>substrate</name>
    </ligand>
</feature>
<evidence type="ECO:0000256" key="8">
    <source>
        <dbReference type="ARBA" id="ARBA00022827"/>
    </source>
</evidence>
<dbReference type="InterPro" id="IPR030664">
    <property type="entry name" value="SdhA/FrdA/AprA"/>
</dbReference>
<evidence type="ECO:0000256" key="18">
    <source>
        <dbReference type="RuleBase" id="RU362051"/>
    </source>
</evidence>
<dbReference type="InterPro" id="IPR003953">
    <property type="entry name" value="FAD-dep_OxRdtase_2_FAD-bd"/>
</dbReference>
<keyword evidence="7 16" id="KW-0285">Flavoprotein</keyword>
<dbReference type="GO" id="GO:0005886">
    <property type="term" value="C:plasma membrane"/>
    <property type="evidence" value="ECO:0007669"/>
    <property type="project" value="UniProtKB-SubCell"/>
</dbReference>
<comment type="subcellular location">
    <subcellularLocation>
        <location evidence="1">Cell inner membrane</location>
        <topology evidence="1">Peripheral membrane protein</topology>
        <orientation evidence="1">Cytoplasmic side</orientation>
    </subcellularLocation>
</comment>
<dbReference type="InterPro" id="IPR027477">
    <property type="entry name" value="Succ_DH/fumarate_Rdtase_cat_sf"/>
</dbReference>
<dbReference type="GO" id="GO:0008177">
    <property type="term" value="F:succinate dehydrogenase (quinone) activity"/>
    <property type="evidence" value="ECO:0007669"/>
    <property type="project" value="UniProtKB-EC"/>
</dbReference>
<dbReference type="PRINTS" id="PR00368">
    <property type="entry name" value="FADPNR"/>
</dbReference>
<dbReference type="PANTHER" id="PTHR11632:SF51">
    <property type="entry name" value="SUCCINATE DEHYDROGENASE [UBIQUINONE] FLAVOPROTEIN SUBUNIT, MITOCHONDRIAL"/>
    <property type="match status" value="1"/>
</dbReference>
<reference evidence="22" key="1">
    <citation type="submission" date="2016-10" db="EMBL/GenBank/DDBJ databases">
        <authorList>
            <person name="Varghese N."/>
            <person name="Submissions S."/>
        </authorList>
    </citation>
    <scope>NUCLEOTIDE SEQUENCE [LARGE SCALE GENOMIC DNA]</scope>
    <source>
        <strain evidence="22">DSM 8415</strain>
    </source>
</reference>
<dbReference type="Pfam" id="PF00890">
    <property type="entry name" value="FAD_binding_2"/>
    <property type="match status" value="1"/>
</dbReference>
<feature type="binding site" evidence="16">
    <location>
        <begin position="40"/>
        <end position="55"/>
    </location>
    <ligand>
        <name>FAD</name>
        <dbReference type="ChEBI" id="CHEBI:57692"/>
    </ligand>
</feature>
<dbReference type="PROSITE" id="PS00504">
    <property type="entry name" value="FRD_SDH_FAD_BINDING"/>
    <property type="match status" value="1"/>
</dbReference>
<keyword evidence="11 18" id="KW-0472">Membrane</keyword>
<dbReference type="InterPro" id="IPR037099">
    <property type="entry name" value="Fum_R/Succ_DH_flav-like_C_sf"/>
</dbReference>
<dbReference type="UniPathway" id="UPA00223">
    <property type="reaction ID" value="UER01005"/>
</dbReference>
<dbReference type="PIRSF" id="PIRSF000171">
    <property type="entry name" value="SDHA_APRA_LASPO"/>
    <property type="match status" value="1"/>
</dbReference>
<dbReference type="GO" id="GO:0009055">
    <property type="term" value="F:electron transfer activity"/>
    <property type="evidence" value="ECO:0007669"/>
    <property type="project" value="TreeGrafter"/>
</dbReference>
<dbReference type="SUPFAM" id="SSF46977">
    <property type="entry name" value="Succinate dehydrogenase/fumarate reductase flavoprotein C-terminal domain"/>
    <property type="match status" value="1"/>
</dbReference>
<dbReference type="FunFam" id="3.90.700.10:FF:000001">
    <property type="entry name" value="Mitochondrial succinate dehydrogenase flavoprotein subunit"/>
    <property type="match status" value="1"/>
</dbReference>
<dbReference type="Gene3D" id="3.50.50.60">
    <property type="entry name" value="FAD/NAD(P)-binding domain"/>
    <property type="match status" value="1"/>
</dbReference>
<evidence type="ECO:0000256" key="7">
    <source>
        <dbReference type="ARBA" id="ARBA00022630"/>
    </source>
</evidence>
<sequence>MADIKVKLEEFDVIIVGAGGAGLAAAVQTGLAKLKTAVITEVYPTRSHTVSAQGGIAAALGNMEEDHWIWHMYDTVKGSDYLGDQDAIEEFIKHAPETIYELEHWGVPFSRNENGTIYQRRFGGHTRNFGESAVQRACAIADRSGHALLHALFERTLRPDIVQYVSYYTEYYAAELFREKETGRAIGILAWDMVNGGFTMFFGQAVIFATGGNTRNYRTGTNAHINTGDGWKLCLKAGVPIEDPEFVQFHPTGIYGVGNLITEGVRGEGGYLVNGLGERFMPKYAPKVMDLASRDVVSRAMATEVREGRGVGPKKDHILLKLDHLGKDLIMSKLPGIWELAYKFVGVDCTKEPIPVQPTAHYHMGGIPTNIKGEVVDWDGEKEVRIPGLYAAGECACQSVHGANRLGTNSLLDLVVNGKQAGQWAARYVLEEKPEWPTPPLENIADEYGKETIEQVKAYFDGGPGEIKMDDIWERLRDSMQHNMSVFRIESGLKEELKEIDKYFEEFKKVGMTDKSPYFNTELIELLELESLLYVSKVETEAALARQESRGGHFRDDYPERDDVNWLKHTLVKWKDGKVELDYKPVRMKGATAPTFPPKKRVY</sequence>
<evidence type="ECO:0000256" key="10">
    <source>
        <dbReference type="ARBA" id="ARBA00023002"/>
    </source>
</evidence>
<feature type="binding site" evidence="16">
    <location>
        <begin position="17"/>
        <end position="22"/>
    </location>
    <ligand>
        <name>FAD</name>
        <dbReference type="ChEBI" id="CHEBI:57692"/>
    </ligand>
</feature>
<feature type="binding site" evidence="15">
    <location>
        <position position="405"/>
    </location>
    <ligand>
        <name>substrate</name>
    </ligand>
</feature>